<protein>
    <recommendedName>
        <fullName evidence="13">Dynactin subunit 4</fullName>
    </recommendedName>
</protein>
<name>A0A0L8GNL8_OCTBM</name>
<dbReference type="PANTHER" id="PTHR13034:SF2">
    <property type="entry name" value="DYNACTIN SUBUNIT 4"/>
    <property type="match status" value="1"/>
</dbReference>
<keyword evidence="9" id="KW-0007">Acetylation</keyword>
<evidence type="ECO:0000256" key="10">
    <source>
        <dbReference type="ARBA" id="ARBA00023054"/>
    </source>
</evidence>
<keyword evidence="7" id="KW-0597">Phosphoprotein</keyword>
<evidence type="ECO:0000256" key="4">
    <source>
        <dbReference type="ARBA" id="ARBA00004657"/>
    </source>
</evidence>
<evidence type="ECO:0000256" key="2">
    <source>
        <dbReference type="ARBA" id="ARBA00004529"/>
    </source>
</evidence>
<keyword evidence="6" id="KW-1017">Isopeptide bond</keyword>
<accession>A0A0L8GNL8</accession>
<comment type="subunit">
    <text evidence="14">Subunit of dynactin, a multiprotein complex part of a tripartite complex with dynein and a adapter, such as BICDL1, BICD2 or HOOK3. The dynactin complex is built around ACTR1A/ACTB filament and consists of an actin-related filament composed of a shoulder domain, a pointed end and a barbed end. Its length is defined by its flexible shoulder domain. The soulder is composed of 2 DCTN1 subunits, 4 DCTN2 and 2 DCTN3. The 4 DCNT2 (via N-terminus) bind the ACTR1A filament and act as molecular rulers to determine the length. The pointed end is important for binding dynein-dynactin cargo adapters. Consists of 4 subunits: ACTR10, DCNT4, DCTN5 and DCTN6. The barbed end is composed of a CAPZA1:CAPZB heterodimers, which binds ACTR1A/ACTB filament and dynactin and stabilizes dynactin. Interacts with ATP7B, but not ATP7A, in a copper-dependent manner. Interacts with ANK2; this interaction is required for localization at costameres. Interacts with N4BP2L1.</text>
</comment>
<gene>
    <name evidence="15" type="ORF">OCBIM_22030554mg</name>
</gene>
<keyword evidence="8" id="KW-0832">Ubl conjugation</keyword>
<dbReference type="GO" id="GO:0030016">
    <property type="term" value="C:myofibril"/>
    <property type="evidence" value="ECO:0007669"/>
    <property type="project" value="UniProtKB-SubCell"/>
</dbReference>
<evidence type="ECO:0000256" key="3">
    <source>
        <dbReference type="ARBA" id="ARBA00004544"/>
    </source>
</evidence>
<dbReference type="EMBL" id="KQ421022">
    <property type="protein sequence ID" value="KOF78576.1"/>
    <property type="molecule type" value="Genomic_DNA"/>
</dbReference>
<evidence type="ECO:0000256" key="1">
    <source>
        <dbReference type="ARBA" id="ARBA00004300"/>
    </source>
</evidence>
<dbReference type="OMA" id="KIYFCRH"/>
<dbReference type="InterPro" id="IPR008603">
    <property type="entry name" value="DCTN4"/>
</dbReference>
<evidence type="ECO:0000256" key="5">
    <source>
        <dbReference type="ARBA" id="ARBA00022490"/>
    </source>
</evidence>
<keyword evidence="10" id="KW-0175">Coiled coil</keyword>
<dbReference type="AlphaFoldDB" id="A0A0L8GNL8"/>
<dbReference type="GO" id="GO:0005869">
    <property type="term" value="C:dynactin complex"/>
    <property type="evidence" value="ECO:0007669"/>
    <property type="project" value="InterPro"/>
</dbReference>
<dbReference type="Pfam" id="PF05502">
    <property type="entry name" value="Dynactin_p62"/>
    <property type="match status" value="2"/>
</dbReference>
<evidence type="ECO:0000256" key="7">
    <source>
        <dbReference type="ARBA" id="ARBA00022553"/>
    </source>
</evidence>
<dbReference type="OrthoDB" id="283815at2759"/>
<comment type="subcellular location">
    <subcellularLocation>
        <location evidence="3">Cytoplasm</location>
        <location evidence="3">Cell cortex</location>
    </subcellularLocation>
    <subcellularLocation>
        <location evidence="1">Cytoplasm</location>
        <location evidence="1">Cytoskeleton</location>
        <location evidence="1">Microtubule organizing center</location>
        <location evidence="1">Centrosome</location>
    </subcellularLocation>
    <subcellularLocation>
        <location evidence="2">Cytoplasm</location>
        <location evidence="2">Cytoskeleton</location>
        <location evidence="2">Stress fiber</location>
    </subcellularLocation>
    <subcellularLocation>
        <location evidence="4">Cytoplasm</location>
        <location evidence="4">Myofibril</location>
    </subcellularLocation>
</comment>
<evidence type="ECO:0000256" key="6">
    <source>
        <dbReference type="ARBA" id="ARBA00022499"/>
    </source>
</evidence>
<comment type="similarity">
    <text evidence="12">Belongs to the dynactin subunit 4 family.</text>
</comment>
<dbReference type="GO" id="GO:0001725">
    <property type="term" value="C:stress fiber"/>
    <property type="evidence" value="ECO:0007669"/>
    <property type="project" value="UniProtKB-SubCell"/>
</dbReference>
<reference evidence="15" key="1">
    <citation type="submission" date="2015-07" db="EMBL/GenBank/DDBJ databases">
        <title>MeaNS - Measles Nucleotide Surveillance Program.</title>
        <authorList>
            <person name="Tran T."/>
            <person name="Druce J."/>
        </authorList>
    </citation>
    <scope>NUCLEOTIDE SEQUENCE</scope>
    <source>
        <strain evidence="15">UCB-OBI-ISO-001</strain>
        <tissue evidence="15">Gonad</tissue>
    </source>
</reference>
<dbReference type="PANTHER" id="PTHR13034">
    <property type="entry name" value="DYNACTIN P62 SUBUNIT"/>
    <property type="match status" value="1"/>
</dbReference>
<keyword evidence="5" id="KW-0963">Cytoplasm</keyword>
<organism evidence="15">
    <name type="scientific">Octopus bimaculoides</name>
    <name type="common">California two-spotted octopus</name>
    <dbReference type="NCBI Taxonomy" id="37653"/>
    <lineage>
        <taxon>Eukaryota</taxon>
        <taxon>Metazoa</taxon>
        <taxon>Spiralia</taxon>
        <taxon>Lophotrochozoa</taxon>
        <taxon>Mollusca</taxon>
        <taxon>Cephalopoda</taxon>
        <taxon>Coleoidea</taxon>
        <taxon>Octopodiformes</taxon>
        <taxon>Octopoda</taxon>
        <taxon>Incirrata</taxon>
        <taxon>Octopodidae</taxon>
        <taxon>Octopus</taxon>
    </lineage>
</organism>
<dbReference type="KEGG" id="obi:106875672"/>
<dbReference type="GO" id="GO:0005813">
    <property type="term" value="C:centrosome"/>
    <property type="evidence" value="ECO:0007669"/>
    <property type="project" value="UniProtKB-SubCell"/>
</dbReference>
<evidence type="ECO:0000256" key="11">
    <source>
        <dbReference type="ARBA" id="ARBA00023212"/>
    </source>
</evidence>
<proteinExistence type="inferred from homology"/>
<dbReference type="STRING" id="37653.A0A0L8GNL8"/>
<keyword evidence="11" id="KW-0206">Cytoskeleton</keyword>
<evidence type="ECO:0000256" key="14">
    <source>
        <dbReference type="ARBA" id="ARBA00093507"/>
    </source>
</evidence>
<evidence type="ECO:0000256" key="9">
    <source>
        <dbReference type="ARBA" id="ARBA00022990"/>
    </source>
</evidence>
<sequence>MATYRDIDKVKYLCDCGKKHPICWLYLCRHCFKLRCGDCLLHEVDSHFCPCCLENLPSTEAKLRKNRCGSCFDCPSCGHLLSTRATNTFIVNPEDPTKNIPKKMYYLACGFCRWTTRDIGIGDKPVATGGWQDLESPHLDRVTMLLEYYKKLSLKENSEKEREKFIKRRGHIYYTDKFSLATVALKRKALNSPSAALHDDDTTILEIEPAETVTEFPELDDEIFATPIQLNKITTIDQRLSSPEFQPVQVNNMYPRHKHLQVRKSVRCKKCDHNLIKPDYNSASTKFKIQSTAMYHVPELRISNYNVFSPKKEKKISLTLSNPAIYNMDIEFSLVQGEDLYSTAKVELPKKKIVLARRDEDALYEGSSSLENVFDDDPAVIVSRKLNKIIFVIGVTPVISEGEVRVAFVMRHTYKNVTLGLPSEKEEVQTVWLDHTIYAQLGQIQ</sequence>
<evidence type="ECO:0000256" key="12">
    <source>
        <dbReference type="ARBA" id="ARBA00034776"/>
    </source>
</evidence>
<evidence type="ECO:0000313" key="15">
    <source>
        <dbReference type="EMBL" id="KOF78576.1"/>
    </source>
</evidence>
<evidence type="ECO:0000256" key="13">
    <source>
        <dbReference type="ARBA" id="ARBA00034864"/>
    </source>
</evidence>
<evidence type="ECO:0000256" key="8">
    <source>
        <dbReference type="ARBA" id="ARBA00022843"/>
    </source>
</evidence>
<dbReference type="GO" id="GO:0005938">
    <property type="term" value="C:cell cortex"/>
    <property type="evidence" value="ECO:0007669"/>
    <property type="project" value="UniProtKB-SubCell"/>
</dbReference>